<dbReference type="GO" id="GO:0010181">
    <property type="term" value="F:FMN binding"/>
    <property type="evidence" value="ECO:0007669"/>
    <property type="project" value="InterPro"/>
</dbReference>
<keyword evidence="1 3" id="KW-0560">Oxidoreductase</keyword>
<dbReference type="GO" id="GO:0052874">
    <property type="term" value="F:FMN reductase (NADH) activity"/>
    <property type="evidence" value="ECO:0007669"/>
    <property type="project" value="UniProtKB-EC"/>
</dbReference>
<accession>A0A1J5Q0Y7</accession>
<dbReference type="PANTHER" id="PTHR30466">
    <property type="entry name" value="FLAVIN REDUCTASE"/>
    <property type="match status" value="1"/>
</dbReference>
<dbReference type="AlphaFoldDB" id="A0A1J5Q0Y7"/>
<evidence type="ECO:0000313" key="3">
    <source>
        <dbReference type="EMBL" id="OIQ73524.1"/>
    </source>
</evidence>
<dbReference type="Gene3D" id="2.30.110.10">
    <property type="entry name" value="Electron Transport, Fmn-binding Protein, Chain A"/>
    <property type="match status" value="1"/>
</dbReference>
<evidence type="ECO:0000256" key="1">
    <source>
        <dbReference type="ARBA" id="ARBA00023002"/>
    </source>
</evidence>
<reference evidence="3" key="1">
    <citation type="submission" date="2016-10" db="EMBL/GenBank/DDBJ databases">
        <title>Sequence of Gallionella enrichment culture.</title>
        <authorList>
            <person name="Poehlein A."/>
            <person name="Muehling M."/>
            <person name="Daniel R."/>
        </authorList>
    </citation>
    <scope>NUCLEOTIDE SEQUENCE</scope>
</reference>
<organism evidence="3">
    <name type="scientific">mine drainage metagenome</name>
    <dbReference type="NCBI Taxonomy" id="410659"/>
    <lineage>
        <taxon>unclassified sequences</taxon>
        <taxon>metagenomes</taxon>
        <taxon>ecological metagenomes</taxon>
    </lineage>
</organism>
<name>A0A1J5Q0Y7_9ZZZZ</name>
<dbReference type="GO" id="GO:0042602">
    <property type="term" value="F:riboflavin reductase (NADPH) activity"/>
    <property type="evidence" value="ECO:0007669"/>
    <property type="project" value="TreeGrafter"/>
</dbReference>
<dbReference type="EMBL" id="MLJW01002838">
    <property type="protein sequence ID" value="OIQ73524.1"/>
    <property type="molecule type" value="Genomic_DNA"/>
</dbReference>
<dbReference type="InterPro" id="IPR012349">
    <property type="entry name" value="Split_barrel_FMN-bd"/>
</dbReference>
<dbReference type="SMART" id="SM00903">
    <property type="entry name" value="Flavin_Reduct"/>
    <property type="match status" value="1"/>
</dbReference>
<dbReference type="InterPro" id="IPR050268">
    <property type="entry name" value="NADH-dep_flavin_reductase"/>
</dbReference>
<gene>
    <name evidence="3" type="primary">ntaB_4</name>
    <name evidence="3" type="ORF">GALL_448390</name>
</gene>
<feature type="domain" description="Flavin reductase like" evidence="2">
    <location>
        <begin position="25"/>
        <end position="166"/>
    </location>
</feature>
<dbReference type="PANTHER" id="PTHR30466:SF1">
    <property type="entry name" value="FMN REDUCTASE (NADH) RUTF"/>
    <property type="match status" value="1"/>
</dbReference>
<dbReference type="Pfam" id="PF01613">
    <property type="entry name" value="Flavin_Reduct"/>
    <property type="match status" value="1"/>
</dbReference>
<dbReference type="EC" id="1.5.1.42" evidence="3"/>
<comment type="caution">
    <text evidence="3">The sequence shown here is derived from an EMBL/GenBank/DDBJ whole genome shotgun (WGS) entry which is preliminary data.</text>
</comment>
<protein>
    <submittedName>
        <fullName evidence="3">FMN reductase (NADH) NtaB</fullName>
        <ecNumber evidence="3">1.5.1.42</ecNumber>
    </submittedName>
</protein>
<sequence>MEAPLIPEQDIIPGPDTTRAFRDALGRFATGVTIVTTRGLQGPVGITANSFAALSLDPPLILWSPAKTSRRFATFAQAQGFAVHVLAEDQRDLCHHFARPDHDFSGLDVTTSAHGVPLINGCLARYECEAEATHDGGDHIIIVGRVLRATFTDAEPLIFSKGRYGRFIVAP</sequence>
<evidence type="ECO:0000259" key="2">
    <source>
        <dbReference type="SMART" id="SM00903"/>
    </source>
</evidence>
<dbReference type="InterPro" id="IPR002563">
    <property type="entry name" value="Flavin_Rdtase-like_dom"/>
</dbReference>
<proteinExistence type="predicted"/>
<dbReference type="SUPFAM" id="SSF50475">
    <property type="entry name" value="FMN-binding split barrel"/>
    <property type="match status" value="1"/>
</dbReference>